<protein>
    <submittedName>
        <fullName evidence="3">Uncharacterized protein</fullName>
    </submittedName>
</protein>
<evidence type="ECO:0000256" key="2">
    <source>
        <dbReference type="SAM" id="Phobius"/>
    </source>
</evidence>
<feature type="region of interest" description="Disordered" evidence="1">
    <location>
        <begin position="116"/>
        <end position="137"/>
    </location>
</feature>
<reference evidence="3 4" key="1">
    <citation type="submission" date="2024-08" db="EMBL/GenBank/DDBJ databases">
        <authorList>
            <person name="Cucini C."/>
            <person name="Frati F."/>
        </authorList>
    </citation>
    <scope>NUCLEOTIDE SEQUENCE [LARGE SCALE GENOMIC DNA]</scope>
</reference>
<accession>A0ABP1RGE7</accession>
<sequence>MLFISTIYLVIQIARKISTDSPCEVIFDFIFHILASFALLTGSALVLVAELKIESFADKINNILPPEVVELISSEHESSKDRQGDKIGAAVRLWHGEWSSICIVHCYNSNDHASSTCKQNWNTDPRNQSTVSKLSTV</sequence>
<keyword evidence="2" id="KW-1133">Transmembrane helix</keyword>
<evidence type="ECO:0000256" key="1">
    <source>
        <dbReference type="SAM" id="MobiDB-lite"/>
    </source>
</evidence>
<evidence type="ECO:0000313" key="3">
    <source>
        <dbReference type="EMBL" id="CAL8127499.1"/>
    </source>
</evidence>
<proteinExistence type="predicted"/>
<evidence type="ECO:0000313" key="4">
    <source>
        <dbReference type="Proteomes" id="UP001642540"/>
    </source>
</evidence>
<dbReference type="EMBL" id="CAXLJM020000072">
    <property type="protein sequence ID" value="CAL8127499.1"/>
    <property type="molecule type" value="Genomic_DNA"/>
</dbReference>
<organism evidence="3 4">
    <name type="scientific">Orchesella dallaii</name>
    <dbReference type="NCBI Taxonomy" id="48710"/>
    <lineage>
        <taxon>Eukaryota</taxon>
        <taxon>Metazoa</taxon>
        <taxon>Ecdysozoa</taxon>
        <taxon>Arthropoda</taxon>
        <taxon>Hexapoda</taxon>
        <taxon>Collembola</taxon>
        <taxon>Entomobryomorpha</taxon>
        <taxon>Entomobryoidea</taxon>
        <taxon>Orchesellidae</taxon>
        <taxon>Orchesellinae</taxon>
        <taxon>Orchesella</taxon>
    </lineage>
</organism>
<feature type="transmembrane region" description="Helical" evidence="2">
    <location>
        <begin position="29"/>
        <end position="49"/>
    </location>
</feature>
<dbReference type="Proteomes" id="UP001642540">
    <property type="component" value="Unassembled WGS sequence"/>
</dbReference>
<gene>
    <name evidence="3" type="ORF">ODALV1_LOCUS21868</name>
</gene>
<keyword evidence="4" id="KW-1185">Reference proteome</keyword>
<name>A0ABP1RGE7_9HEXA</name>
<keyword evidence="2" id="KW-0812">Transmembrane</keyword>
<keyword evidence="2" id="KW-0472">Membrane</keyword>
<comment type="caution">
    <text evidence="3">The sequence shown here is derived from an EMBL/GenBank/DDBJ whole genome shotgun (WGS) entry which is preliminary data.</text>
</comment>